<organism evidence="1 2">
    <name type="scientific">Bacillus gobiensis</name>
    <dbReference type="NCBI Taxonomy" id="1441095"/>
    <lineage>
        <taxon>Bacteria</taxon>
        <taxon>Bacillati</taxon>
        <taxon>Bacillota</taxon>
        <taxon>Bacilli</taxon>
        <taxon>Bacillales</taxon>
        <taxon>Bacillaceae</taxon>
        <taxon>Bacillus</taxon>
    </lineage>
</organism>
<proteinExistence type="predicted"/>
<dbReference type="RefSeq" id="WP_053605063.1">
    <property type="nucleotide sequence ID" value="NZ_CP012600.1"/>
</dbReference>
<gene>
    <name evidence="1" type="ORF">AM592_17910</name>
</gene>
<reference evidence="2" key="1">
    <citation type="submission" date="2015-08" db="EMBL/GenBank/DDBJ databases">
        <title>Genome sequencing project for genomic taxonomy and phylogenomics of Bacillus-like bacteria.</title>
        <authorList>
            <person name="Liu B."/>
            <person name="Wang J."/>
            <person name="Zhu Y."/>
            <person name="Liu G."/>
            <person name="Chen Q."/>
            <person name="Chen Z."/>
            <person name="Lan J."/>
            <person name="Che J."/>
            <person name="Ge C."/>
            <person name="Shi H."/>
            <person name="Pan Z."/>
            <person name="Liu X."/>
        </authorList>
    </citation>
    <scope>NUCLEOTIDE SEQUENCE [LARGE SCALE GENOMIC DNA]</scope>
    <source>
        <strain evidence="2">FJAT-4402</strain>
    </source>
</reference>
<dbReference type="EMBL" id="CP012600">
    <property type="protein sequence ID" value="ALC83225.1"/>
    <property type="molecule type" value="Genomic_DNA"/>
</dbReference>
<dbReference type="AlphaFoldDB" id="A0A0M4FZT9"/>
<evidence type="ECO:0000313" key="2">
    <source>
        <dbReference type="Proteomes" id="UP000067625"/>
    </source>
</evidence>
<dbReference type="Proteomes" id="UP000067625">
    <property type="component" value="Chromosome"/>
</dbReference>
<accession>A0A0M4FZT9</accession>
<evidence type="ECO:0000313" key="1">
    <source>
        <dbReference type="EMBL" id="ALC83225.1"/>
    </source>
</evidence>
<sequence>MIKTPTISLLIKTPIIGIFKHSVFDDKGNIVTTIKTKLSLLKAMYYFMQHEKTLYYAIDKISKKIITQEILIFNNEDKRFESVRKKPIYKKKQIFKELVITHKSEKYNVQFTLAEKQFFIKDEKNKLIAEGELVSSLFLNLFYFRAYRVKIDNDILIQVLRAAILKGIQLLD</sequence>
<reference evidence="1 2" key="2">
    <citation type="journal article" date="2016" name="Int. J. Syst. Evol. Microbiol.">
        <title>Bacillus gobiensis sp. nov., isolated from a soil sample.</title>
        <authorList>
            <person name="Liu B."/>
            <person name="Liu G.H."/>
            <person name="Cetin S."/>
            <person name="Schumann P."/>
            <person name="Pan Z.Z."/>
            <person name="Chen Q.Q."/>
        </authorList>
    </citation>
    <scope>NUCLEOTIDE SEQUENCE [LARGE SCALE GENOMIC DNA]</scope>
    <source>
        <strain evidence="1 2">FJAT-4402</strain>
    </source>
</reference>
<protein>
    <submittedName>
        <fullName evidence="1">Uncharacterized protein</fullName>
    </submittedName>
</protein>
<name>A0A0M4FZT9_9BACI</name>
<dbReference type="PATRIC" id="fig|1441095.3.peg.3968"/>
<keyword evidence="2" id="KW-1185">Reference proteome</keyword>